<name>A0A9D9J013_9BACT</name>
<dbReference type="PROSITE" id="PS51257">
    <property type="entry name" value="PROKAR_LIPOPROTEIN"/>
    <property type="match status" value="1"/>
</dbReference>
<gene>
    <name evidence="3" type="ORF">IAC87_05020</name>
</gene>
<dbReference type="InterPro" id="IPR035986">
    <property type="entry name" value="PKD_dom_sf"/>
</dbReference>
<proteinExistence type="predicted"/>
<evidence type="ECO:0000313" key="4">
    <source>
        <dbReference type="Proteomes" id="UP000823772"/>
    </source>
</evidence>
<accession>A0A9D9J013</accession>
<dbReference type="Gene3D" id="2.60.40.10">
    <property type="entry name" value="Immunoglobulins"/>
    <property type="match status" value="1"/>
</dbReference>
<dbReference type="SUPFAM" id="SSF49299">
    <property type="entry name" value="PKD domain"/>
    <property type="match status" value="1"/>
</dbReference>
<dbReference type="Pfam" id="PF16820">
    <property type="entry name" value="PKD_3"/>
    <property type="match status" value="3"/>
</dbReference>
<dbReference type="EMBL" id="JADILY010000103">
    <property type="protein sequence ID" value="MBO8481889.1"/>
    <property type="molecule type" value="Genomic_DNA"/>
</dbReference>
<feature type="signal peptide" evidence="1">
    <location>
        <begin position="1"/>
        <end position="20"/>
    </location>
</feature>
<feature type="domain" description="Bacteroidetes PKD-like" evidence="2">
    <location>
        <begin position="32"/>
        <end position="99"/>
    </location>
</feature>
<feature type="domain" description="Bacteroidetes PKD-like" evidence="2">
    <location>
        <begin position="118"/>
        <end position="182"/>
    </location>
</feature>
<comment type="caution">
    <text evidence="3">The sequence shown here is derived from an EMBL/GenBank/DDBJ whole genome shotgun (WGS) entry which is preliminary data.</text>
</comment>
<dbReference type="InterPro" id="IPR013783">
    <property type="entry name" value="Ig-like_fold"/>
</dbReference>
<evidence type="ECO:0000313" key="3">
    <source>
        <dbReference type="EMBL" id="MBO8481889.1"/>
    </source>
</evidence>
<dbReference type="Proteomes" id="UP000823772">
    <property type="component" value="Unassembled WGS sequence"/>
</dbReference>
<dbReference type="AlphaFoldDB" id="A0A9D9J013"/>
<evidence type="ECO:0000256" key="1">
    <source>
        <dbReference type="SAM" id="SignalP"/>
    </source>
</evidence>
<reference evidence="3" key="2">
    <citation type="journal article" date="2021" name="PeerJ">
        <title>Extensive microbial diversity within the chicken gut microbiome revealed by metagenomics and culture.</title>
        <authorList>
            <person name="Gilroy R."/>
            <person name="Ravi A."/>
            <person name="Getino M."/>
            <person name="Pursley I."/>
            <person name="Horton D.L."/>
            <person name="Alikhan N.F."/>
            <person name="Baker D."/>
            <person name="Gharbi K."/>
            <person name="Hall N."/>
            <person name="Watson M."/>
            <person name="Adriaenssens E.M."/>
            <person name="Foster-Nyarko E."/>
            <person name="Jarju S."/>
            <person name="Secka A."/>
            <person name="Antonio M."/>
            <person name="Oren A."/>
            <person name="Chaudhuri R.R."/>
            <person name="La Ragione R."/>
            <person name="Hildebrand F."/>
            <person name="Pallen M.J."/>
        </authorList>
    </citation>
    <scope>NUCLEOTIDE SEQUENCE</scope>
    <source>
        <strain evidence="3">B3-2255</strain>
    </source>
</reference>
<dbReference type="InterPro" id="IPR041696">
    <property type="entry name" value="PKD_3"/>
</dbReference>
<organism evidence="3 4">
    <name type="scientific">Candidatus Merdivivens faecigallinarum</name>
    <dbReference type="NCBI Taxonomy" id="2840871"/>
    <lineage>
        <taxon>Bacteria</taxon>
        <taxon>Pseudomonadati</taxon>
        <taxon>Bacteroidota</taxon>
        <taxon>Bacteroidia</taxon>
        <taxon>Bacteroidales</taxon>
        <taxon>Muribaculaceae</taxon>
        <taxon>Muribaculaceae incertae sedis</taxon>
        <taxon>Candidatus Merdivivens</taxon>
    </lineage>
</organism>
<feature type="domain" description="Bacteroidetes PKD-like" evidence="2">
    <location>
        <begin position="210"/>
        <end position="270"/>
    </location>
</feature>
<keyword evidence="1" id="KW-0732">Signal</keyword>
<evidence type="ECO:0000259" key="2">
    <source>
        <dbReference type="Pfam" id="PF16820"/>
    </source>
</evidence>
<sequence length="570" mass="63729">MNKTILFAAFFLLAAAVSCKEENIGPAMENYPPEITFDSEDNIYTVKAGKEIRIAPTVSNAENAVYSWRTETGTLSEDSVFVYVFDEPGQVFVTLTVATEYGQDSEEIRIDVASLVIPEISLTVPDGGYNIALGSELKIIPAVRHGDVSVFSWKVNDIEVSSGPEYLFVGETIGTFDVEFTATAEDGSDMKAFAVNVLDPSEIPFEWTFESDEFNVSLGRRIRIRPYNIKNAEGAVYSWSVDGEEVQSGSEDMFIFEASEEGVYKVTATMSNSTVKVDKHLTVNVCPVEGTYRRPSTGNADWDRVYEFLPAPGQFVNENYTATTMEEAIQYAEGRLEAQQYVSLGGFGGYIVIGFDHSVENSGSYDFQIIGNSFDGSSEPGIVWVMQDENGNGLPDDTWYELKGSEYGKPETISDYEVTYYRPSAPQMPVQWTDNLGNSGEIDYLAAFHRQDYYYPAWVEDDTYVLKGTRLEPRTEMITENYWVNNEYEWGYADNFSPIDRLTDDDNYNAGANANHFRISDAVTFDGQPANLEYIDFIKVVTGVNVKAGWLGENSTEVFGARDYHLVPKE</sequence>
<protein>
    <submittedName>
        <fullName evidence="3">Cell surface protein</fullName>
    </submittedName>
</protein>
<reference evidence="3" key="1">
    <citation type="submission" date="2020-10" db="EMBL/GenBank/DDBJ databases">
        <authorList>
            <person name="Gilroy R."/>
        </authorList>
    </citation>
    <scope>NUCLEOTIDE SEQUENCE</scope>
    <source>
        <strain evidence="3">B3-2255</strain>
    </source>
</reference>
<feature type="chain" id="PRO_5039316063" evidence="1">
    <location>
        <begin position="21"/>
        <end position="570"/>
    </location>
</feature>